<evidence type="ECO:0000313" key="4">
    <source>
        <dbReference type="EMBL" id="ANG64095.1"/>
    </source>
</evidence>
<evidence type="ECO:0000256" key="2">
    <source>
        <dbReference type="RuleBase" id="RU000507"/>
    </source>
</evidence>
<dbReference type="InterPro" id="IPR051126">
    <property type="entry name" value="Thiosulfate_sulfurtransferase"/>
</dbReference>
<keyword evidence="2 4" id="KW-0808">Transferase</keyword>
<protein>
    <recommendedName>
        <fullName evidence="2">Sulfurtransferase</fullName>
    </recommendedName>
</protein>
<keyword evidence="1" id="KW-0677">Repeat</keyword>
<dbReference type="EMBL" id="CP015839">
    <property type="protein sequence ID" value="ANG64095.1"/>
    <property type="molecule type" value="Genomic_DNA"/>
</dbReference>
<dbReference type="SUPFAM" id="SSF52821">
    <property type="entry name" value="Rhodanese/Cell cycle control phosphatase"/>
    <property type="match status" value="2"/>
</dbReference>
<dbReference type="CDD" id="cd01448">
    <property type="entry name" value="TST_Repeat_1"/>
    <property type="match status" value="1"/>
</dbReference>
<accession>A0A1A9F1Q7</accession>
<sequence>MTPLPLVIDASQLASNLDDPSLLILDLSKVATYQQGHIPHALHVDPALLLCGTAPVPNKLPSREQLSALFSSLGLTPERHVVVYDDQMGALAGRMVWTLHCVGHNRVSFLNGQLQAWTQAGQALESGVNTASASQFEAAIDRSLVADVEHILAHLGDADLRIWDARTEAEYRGEKIVNAKKGGHIPGARWFEWTDSLISPNDTRLRPDAELLATLRARGITPDHQVITHCQTHRRSGLTYLVARHLGFEQVRCYDGSWFEWGNRDDTPTES</sequence>
<dbReference type="AlphaFoldDB" id="A0A1A9F1Q7"/>
<evidence type="ECO:0000313" key="5">
    <source>
        <dbReference type="Proteomes" id="UP000078070"/>
    </source>
</evidence>
<dbReference type="PROSITE" id="PS00683">
    <property type="entry name" value="RHODANESE_2"/>
    <property type="match status" value="1"/>
</dbReference>
<feature type="domain" description="Rhodanese" evidence="3">
    <location>
        <begin position="18"/>
        <end position="126"/>
    </location>
</feature>
<dbReference type="PANTHER" id="PTHR43855">
    <property type="entry name" value="THIOSULFATE SULFURTRANSFERASE"/>
    <property type="match status" value="1"/>
</dbReference>
<dbReference type="CDD" id="cd01449">
    <property type="entry name" value="TST_Repeat_2"/>
    <property type="match status" value="1"/>
</dbReference>
<proteinExistence type="predicted"/>
<reference evidence="5" key="1">
    <citation type="submission" date="2016-05" db="EMBL/GenBank/DDBJ databases">
        <authorList>
            <person name="Baek K."/>
            <person name="Yang S.-J."/>
        </authorList>
    </citation>
    <scope>NUCLEOTIDE SEQUENCE [LARGE SCALE GENOMIC DNA]</scope>
    <source>
        <strain evidence="5">ST58-10</strain>
    </source>
</reference>
<dbReference type="KEGG" id="mars:A8C75_17535"/>
<keyword evidence="5" id="KW-1185">Reference proteome</keyword>
<name>A0A1A9F1Q7_9GAMM</name>
<dbReference type="Proteomes" id="UP000078070">
    <property type="component" value="Chromosome"/>
</dbReference>
<feature type="domain" description="Rhodanese" evidence="3">
    <location>
        <begin position="156"/>
        <end position="270"/>
    </location>
</feature>
<dbReference type="Pfam" id="PF00581">
    <property type="entry name" value="Rhodanese"/>
    <property type="match status" value="2"/>
</dbReference>
<organism evidence="4 5">
    <name type="scientific">Marinobacterium aestuarii</name>
    <dbReference type="NCBI Taxonomy" id="1821621"/>
    <lineage>
        <taxon>Bacteria</taxon>
        <taxon>Pseudomonadati</taxon>
        <taxon>Pseudomonadota</taxon>
        <taxon>Gammaproteobacteria</taxon>
        <taxon>Oceanospirillales</taxon>
        <taxon>Oceanospirillaceae</taxon>
        <taxon>Marinobacterium</taxon>
    </lineage>
</organism>
<dbReference type="SMART" id="SM00450">
    <property type="entry name" value="RHOD"/>
    <property type="match status" value="2"/>
</dbReference>
<dbReference type="STRING" id="1821621.A8C75_17535"/>
<dbReference type="Gene3D" id="3.40.250.10">
    <property type="entry name" value="Rhodanese-like domain"/>
    <property type="match status" value="2"/>
</dbReference>
<dbReference type="InterPro" id="IPR001307">
    <property type="entry name" value="Thiosulphate_STrfase_CS"/>
</dbReference>
<dbReference type="RefSeq" id="WP_067385400.1">
    <property type="nucleotide sequence ID" value="NZ_CP015839.1"/>
</dbReference>
<dbReference type="PROSITE" id="PS50206">
    <property type="entry name" value="RHODANESE_3"/>
    <property type="match status" value="2"/>
</dbReference>
<reference evidence="4 5" key="2">
    <citation type="journal article" date="2018" name="Int. J. Syst. Evol. Microbiol.">
        <title>Marinobacterium aestuarii sp. nov., a benzene-degrading marine bacterium isolated from estuary sediment.</title>
        <authorList>
            <person name="Bae S.S."/>
            <person name="Jung J."/>
            <person name="Chung D."/>
            <person name="Baek K."/>
        </authorList>
    </citation>
    <scope>NUCLEOTIDE SEQUENCE [LARGE SCALE GENOMIC DNA]</scope>
    <source>
        <strain evidence="4 5">ST58-10</strain>
    </source>
</reference>
<dbReference type="GO" id="GO:0004792">
    <property type="term" value="F:thiosulfate-cyanide sulfurtransferase activity"/>
    <property type="evidence" value="ECO:0007669"/>
    <property type="project" value="InterPro"/>
</dbReference>
<gene>
    <name evidence="4" type="ORF">A8C75_17535</name>
</gene>
<dbReference type="InterPro" id="IPR001763">
    <property type="entry name" value="Rhodanese-like_dom"/>
</dbReference>
<dbReference type="PANTHER" id="PTHR43855:SF1">
    <property type="entry name" value="THIOSULFATE SULFURTRANSFERASE"/>
    <property type="match status" value="1"/>
</dbReference>
<dbReference type="InterPro" id="IPR036873">
    <property type="entry name" value="Rhodanese-like_dom_sf"/>
</dbReference>
<evidence type="ECO:0000256" key="1">
    <source>
        <dbReference type="ARBA" id="ARBA00022737"/>
    </source>
</evidence>
<dbReference type="OrthoDB" id="9781034at2"/>
<evidence type="ECO:0000259" key="3">
    <source>
        <dbReference type="PROSITE" id="PS50206"/>
    </source>
</evidence>